<name>A0A9D2D370_9FIRM</name>
<dbReference type="SUPFAM" id="SSF54637">
    <property type="entry name" value="Thioesterase/thiol ester dehydrase-isomerase"/>
    <property type="match status" value="1"/>
</dbReference>
<comment type="similarity">
    <text evidence="1">Belongs to the 4-hydroxybenzoyl-CoA thioesterase family.</text>
</comment>
<comment type="caution">
    <text evidence="3">The sequence shown here is derived from an EMBL/GenBank/DDBJ whole genome shotgun (WGS) entry which is preliminary data.</text>
</comment>
<evidence type="ECO:0000256" key="1">
    <source>
        <dbReference type="ARBA" id="ARBA00005953"/>
    </source>
</evidence>
<keyword evidence="2" id="KW-0378">Hydrolase</keyword>
<dbReference type="PANTHER" id="PTHR31793:SF27">
    <property type="entry name" value="NOVEL THIOESTERASE SUPERFAMILY DOMAIN AND SAPOSIN A-TYPE DOMAIN CONTAINING PROTEIN (0610012H03RIK)"/>
    <property type="match status" value="1"/>
</dbReference>
<protein>
    <submittedName>
        <fullName evidence="3">Acyl-CoA thioesterase</fullName>
    </submittedName>
</protein>
<dbReference type="EMBL" id="DXCH01000211">
    <property type="protein sequence ID" value="HIZ07802.1"/>
    <property type="molecule type" value="Genomic_DNA"/>
</dbReference>
<sequence>MEETVYMHEVQYYETDAMQIVHHSNYIRWFEEARHDYLKRAGFPYEEIEARGIIIPVLTADCEYKAAVRFGEKVKIVSSLESFNGLRFELAYHVYTEDGTELHASGHTGHCFLDRNMRPVNIKKKAPDIYECFCQHVKK</sequence>
<dbReference type="GO" id="GO:0047617">
    <property type="term" value="F:fatty acyl-CoA hydrolase activity"/>
    <property type="evidence" value="ECO:0007669"/>
    <property type="project" value="TreeGrafter"/>
</dbReference>
<accession>A0A9D2D370</accession>
<dbReference type="CDD" id="cd00586">
    <property type="entry name" value="4HBT"/>
    <property type="match status" value="1"/>
</dbReference>
<organism evidence="3 4">
    <name type="scientific">Candidatus Eubacterium avistercoris</name>
    <dbReference type="NCBI Taxonomy" id="2838567"/>
    <lineage>
        <taxon>Bacteria</taxon>
        <taxon>Bacillati</taxon>
        <taxon>Bacillota</taxon>
        <taxon>Clostridia</taxon>
        <taxon>Eubacteriales</taxon>
        <taxon>Eubacteriaceae</taxon>
        <taxon>Eubacterium</taxon>
    </lineage>
</organism>
<dbReference type="PIRSF" id="PIRSF003230">
    <property type="entry name" value="YbgC"/>
    <property type="match status" value="1"/>
</dbReference>
<dbReference type="NCBIfam" id="TIGR00051">
    <property type="entry name" value="YbgC/FadM family acyl-CoA thioesterase"/>
    <property type="match status" value="1"/>
</dbReference>
<dbReference type="PANTHER" id="PTHR31793">
    <property type="entry name" value="4-HYDROXYBENZOYL-COA THIOESTERASE FAMILY MEMBER"/>
    <property type="match status" value="1"/>
</dbReference>
<evidence type="ECO:0000313" key="3">
    <source>
        <dbReference type="EMBL" id="HIZ07802.1"/>
    </source>
</evidence>
<reference evidence="3" key="2">
    <citation type="submission" date="2021-04" db="EMBL/GenBank/DDBJ databases">
        <authorList>
            <person name="Gilroy R."/>
        </authorList>
    </citation>
    <scope>NUCLEOTIDE SEQUENCE</scope>
    <source>
        <strain evidence="3">CHK192-9172</strain>
    </source>
</reference>
<gene>
    <name evidence="3" type="ORF">IAA08_07705</name>
</gene>
<dbReference type="Pfam" id="PF13279">
    <property type="entry name" value="4HBT_2"/>
    <property type="match status" value="1"/>
</dbReference>
<evidence type="ECO:0000256" key="2">
    <source>
        <dbReference type="ARBA" id="ARBA00022801"/>
    </source>
</evidence>
<reference evidence="3" key="1">
    <citation type="journal article" date="2021" name="PeerJ">
        <title>Extensive microbial diversity within the chicken gut microbiome revealed by metagenomics and culture.</title>
        <authorList>
            <person name="Gilroy R."/>
            <person name="Ravi A."/>
            <person name="Getino M."/>
            <person name="Pursley I."/>
            <person name="Horton D.L."/>
            <person name="Alikhan N.F."/>
            <person name="Baker D."/>
            <person name="Gharbi K."/>
            <person name="Hall N."/>
            <person name="Watson M."/>
            <person name="Adriaenssens E.M."/>
            <person name="Foster-Nyarko E."/>
            <person name="Jarju S."/>
            <person name="Secka A."/>
            <person name="Antonio M."/>
            <person name="Oren A."/>
            <person name="Chaudhuri R.R."/>
            <person name="La Ragione R."/>
            <person name="Hildebrand F."/>
            <person name="Pallen M.J."/>
        </authorList>
    </citation>
    <scope>NUCLEOTIDE SEQUENCE</scope>
    <source>
        <strain evidence="3">CHK192-9172</strain>
    </source>
</reference>
<dbReference type="AlphaFoldDB" id="A0A9D2D370"/>
<evidence type="ECO:0000313" key="4">
    <source>
        <dbReference type="Proteomes" id="UP000824024"/>
    </source>
</evidence>
<dbReference type="InterPro" id="IPR050563">
    <property type="entry name" value="4-hydroxybenzoyl-CoA_TE"/>
</dbReference>
<dbReference type="Proteomes" id="UP000824024">
    <property type="component" value="Unassembled WGS sequence"/>
</dbReference>
<dbReference type="InterPro" id="IPR006684">
    <property type="entry name" value="YbgC/YbaW"/>
</dbReference>
<proteinExistence type="inferred from homology"/>
<dbReference type="InterPro" id="IPR029069">
    <property type="entry name" value="HotDog_dom_sf"/>
</dbReference>
<dbReference type="Gene3D" id="3.10.129.10">
    <property type="entry name" value="Hotdog Thioesterase"/>
    <property type="match status" value="1"/>
</dbReference>